<keyword evidence="5" id="KW-0325">Glycoprotein</keyword>
<comment type="subcellular location">
    <subcellularLocation>
        <location evidence="1">Secreted</location>
        <location evidence="1">Cell wall</location>
    </subcellularLocation>
</comment>
<keyword evidence="2" id="KW-0134">Cell wall</keyword>
<evidence type="ECO:0000256" key="7">
    <source>
        <dbReference type="SAM" id="SignalP"/>
    </source>
</evidence>
<evidence type="ECO:0000256" key="4">
    <source>
        <dbReference type="ARBA" id="ARBA00022729"/>
    </source>
</evidence>
<dbReference type="InterPro" id="IPR021031">
    <property type="entry name" value="Hyphal-reg_cell_wall_N"/>
</dbReference>
<feature type="signal peptide" evidence="7">
    <location>
        <begin position="1"/>
        <end position="21"/>
    </location>
</feature>
<evidence type="ECO:0000313" key="10">
    <source>
        <dbReference type="Proteomes" id="UP001497600"/>
    </source>
</evidence>
<evidence type="ECO:0000256" key="2">
    <source>
        <dbReference type="ARBA" id="ARBA00022512"/>
    </source>
</evidence>
<protein>
    <recommendedName>
        <fullName evidence="8">Hyphally-regulated cell wall protein N-terminal domain-containing protein</fullName>
    </recommendedName>
</protein>
<evidence type="ECO:0000256" key="1">
    <source>
        <dbReference type="ARBA" id="ARBA00004191"/>
    </source>
</evidence>
<proteinExistence type="predicted"/>
<dbReference type="Pfam" id="PF11765">
    <property type="entry name" value="Hyphal_reg_CWP"/>
    <property type="match status" value="1"/>
</dbReference>
<evidence type="ECO:0000256" key="5">
    <source>
        <dbReference type="ARBA" id="ARBA00023180"/>
    </source>
</evidence>
<reference evidence="9 10" key="1">
    <citation type="submission" date="2024-01" db="EMBL/GenBank/DDBJ databases">
        <authorList>
            <consortium name="Genoscope - CEA"/>
            <person name="William W."/>
        </authorList>
    </citation>
    <scope>NUCLEOTIDE SEQUENCE [LARGE SCALE GENOMIC DNA]</scope>
    <source>
        <strain evidence="9 10">29B2s-10</strain>
    </source>
</reference>
<feature type="chain" id="PRO_5046729169" description="Hyphally-regulated cell wall protein N-terminal domain-containing protein" evidence="7">
    <location>
        <begin position="22"/>
        <end position="337"/>
    </location>
</feature>
<keyword evidence="4 7" id="KW-0732">Signal</keyword>
<evidence type="ECO:0000313" key="9">
    <source>
        <dbReference type="EMBL" id="CAK7910086.1"/>
    </source>
</evidence>
<accession>A0ABP0EFQ5</accession>
<name>A0ABP0EFQ5_9ASCO</name>
<dbReference type="EMBL" id="OZ004257">
    <property type="protein sequence ID" value="CAK7910086.1"/>
    <property type="molecule type" value="Genomic_DNA"/>
</dbReference>
<evidence type="ECO:0000256" key="6">
    <source>
        <dbReference type="SAM" id="MobiDB-lite"/>
    </source>
</evidence>
<keyword evidence="3" id="KW-0964">Secreted</keyword>
<sequence length="337" mass="36324">MHINSILKFILSAFAVAPVIGQHITTDVYNEGKVDIGGDVAIDPGASWYIYGSSREFFGGNIANSGSFYINLDYTCSALDLAANSNSVIVNSGLIAFRARGSSASYNLNIQRFENSGQIYFITENSPVVIYSIDAPIWKNTKDGSINLYSTKRISQTANLGNIGKAIINDGQICLRNHAWLAIGDVQGEGCIDIGINSVFWYQRGGHQFNSNQTIYLSTKSSTLYVGSKGQDKPYLVAGFGGGNAIALSKMIKSFDYDTTSGILTTVTGSYTMQFNIGMGYDRSQISLVPSRDLGTAIGDSTLYSAITYTGAVPDRSTSTKHCVPCKDSPKFPSRPT</sequence>
<evidence type="ECO:0000259" key="8">
    <source>
        <dbReference type="Pfam" id="PF11765"/>
    </source>
</evidence>
<feature type="region of interest" description="Disordered" evidence="6">
    <location>
        <begin position="316"/>
        <end position="337"/>
    </location>
</feature>
<organism evidence="9 10">
    <name type="scientific">[Candida] anglica</name>
    <dbReference type="NCBI Taxonomy" id="148631"/>
    <lineage>
        <taxon>Eukaryota</taxon>
        <taxon>Fungi</taxon>
        <taxon>Dikarya</taxon>
        <taxon>Ascomycota</taxon>
        <taxon>Saccharomycotina</taxon>
        <taxon>Pichiomycetes</taxon>
        <taxon>Debaryomycetaceae</taxon>
        <taxon>Kurtzmaniella</taxon>
    </lineage>
</organism>
<keyword evidence="10" id="KW-1185">Reference proteome</keyword>
<gene>
    <name evidence="9" type="ORF">CAAN4_E17942</name>
</gene>
<feature type="domain" description="Hyphally-regulated cell wall protein N-terminal" evidence="8">
    <location>
        <begin position="15"/>
        <end position="333"/>
    </location>
</feature>
<evidence type="ECO:0000256" key="3">
    <source>
        <dbReference type="ARBA" id="ARBA00022525"/>
    </source>
</evidence>
<dbReference type="Proteomes" id="UP001497600">
    <property type="component" value="Chromosome E"/>
</dbReference>